<proteinExistence type="predicted"/>
<keyword evidence="1" id="KW-1133">Transmembrane helix</keyword>
<name>A0ABD3L1K4_EUCGL</name>
<dbReference type="Proteomes" id="UP001634007">
    <property type="component" value="Unassembled WGS sequence"/>
</dbReference>
<evidence type="ECO:0000313" key="2">
    <source>
        <dbReference type="EMBL" id="KAL3745563.1"/>
    </source>
</evidence>
<keyword evidence="1" id="KW-0472">Membrane</keyword>
<dbReference type="AlphaFoldDB" id="A0ABD3L1K4"/>
<gene>
    <name evidence="2" type="ORF">ACJRO7_014646</name>
</gene>
<dbReference type="EMBL" id="JBJKBG010000003">
    <property type="protein sequence ID" value="KAL3745563.1"/>
    <property type="molecule type" value="Genomic_DNA"/>
</dbReference>
<comment type="caution">
    <text evidence="2">The sequence shown here is derived from an EMBL/GenBank/DDBJ whole genome shotgun (WGS) entry which is preliminary data.</text>
</comment>
<sequence>MGSNSNSLGLARGGSNAVVTIHGLEFVGIGASMQQHEAARIMGWSSCGSLDYSRRRRAKAHGYRNCSIVEPVEASRCVPASGGLQVLAMGASAVVLGVAAVVTFWTATIAAFGATARYG</sequence>
<accession>A0ABD3L1K4</accession>
<evidence type="ECO:0000313" key="3">
    <source>
        <dbReference type="Proteomes" id="UP001634007"/>
    </source>
</evidence>
<evidence type="ECO:0000256" key="1">
    <source>
        <dbReference type="SAM" id="Phobius"/>
    </source>
</evidence>
<organism evidence="2 3">
    <name type="scientific">Eucalyptus globulus</name>
    <name type="common">Tasmanian blue gum</name>
    <dbReference type="NCBI Taxonomy" id="34317"/>
    <lineage>
        <taxon>Eukaryota</taxon>
        <taxon>Viridiplantae</taxon>
        <taxon>Streptophyta</taxon>
        <taxon>Embryophyta</taxon>
        <taxon>Tracheophyta</taxon>
        <taxon>Spermatophyta</taxon>
        <taxon>Magnoliopsida</taxon>
        <taxon>eudicotyledons</taxon>
        <taxon>Gunneridae</taxon>
        <taxon>Pentapetalae</taxon>
        <taxon>rosids</taxon>
        <taxon>malvids</taxon>
        <taxon>Myrtales</taxon>
        <taxon>Myrtaceae</taxon>
        <taxon>Myrtoideae</taxon>
        <taxon>Eucalypteae</taxon>
        <taxon>Eucalyptus</taxon>
    </lineage>
</organism>
<feature type="transmembrane region" description="Helical" evidence="1">
    <location>
        <begin position="91"/>
        <end position="114"/>
    </location>
</feature>
<keyword evidence="1" id="KW-0812">Transmembrane</keyword>
<reference evidence="2 3" key="1">
    <citation type="submission" date="2024-11" db="EMBL/GenBank/DDBJ databases">
        <title>Chromosome-level genome assembly of Eucalyptus globulus Labill. provides insights into its genome evolution.</title>
        <authorList>
            <person name="Li X."/>
        </authorList>
    </citation>
    <scope>NUCLEOTIDE SEQUENCE [LARGE SCALE GENOMIC DNA]</scope>
    <source>
        <strain evidence="2">CL2024</strain>
        <tissue evidence="2">Fresh tender leaves</tissue>
    </source>
</reference>
<protein>
    <submittedName>
        <fullName evidence="2">Uncharacterized protein</fullName>
    </submittedName>
</protein>
<keyword evidence="3" id="KW-1185">Reference proteome</keyword>